<sequence length="311" mass="34903">MSETTKDGDVHKKRRRPHTRASKACEFCRQQKTRCLRSDSSIACLRCLSLNLKCSLLQESDLTKDLSKVITSPLNTSFIQSTSNNQSIPLLTQPKSVMSFLTSKSTSPQFQPIQSQSQSQSQQQSQSQSQPQSQSQIQNNNFDFSPQLLPSINSPISNILYDRSHTPNTQITRYPKNVENSQQIISPHISNNMSPRLSQSFISGSPLPNFSPNAVENKLDIIYNDVKQILDSIGTNSNNNSTISVNSKNLNYAVENMPIMNEPFNTTNIAIQHHLLSPINCLKLISEQENIKIINNNINNDNNNNNNNNNN</sequence>
<keyword evidence="8" id="KW-1185">Reference proteome</keyword>
<keyword evidence="4" id="KW-0539">Nucleus</keyword>
<gene>
    <name evidence="7" type="primary">CNOT10</name>
    <name evidence="7" type="ORF">C6P40_001502</name>
</gene>
<evidence type="ECO:0000256" key="5">
    <source>
        <dbReference type="SAM" id="MobiDB-lite"/>
    </source>
</evidence>
<dbReference type="InterPro" id="IPR050797">
    <property type="entry name" value="Carb_Metab_Trans_Reg"/>
</dbReference>
<feature type="region of interest" description="Disordered" evidence="5">
    <location>
        <begin position="102"/>
        <end position="144"/>
    </location>
</feature>
<evidence type="ECO:0000313" key="7">
    <source>
        <dbReference type="EMBL" id="KAG0690770.1"/>
    </source>
</evidence>
<dbReference type="GO" id="GO:0008270">
    <property type="term" value="F:zinc ion binding"/>
    <property type="evidence" value="ECO:0007669"/>
    <property type="project" value="InterPro"/>
</dbReference>
<keyword evidence="1" id="KW-0862">Zinc</keyword>
<dbReference type="EMBL" id="PUHW01000019">
    <property type="protein sequence ID" value="KAG0690770.1"/>
    <property type="molecule type" value="Genomic_DNA"/>
</dbReference>
<evidence type="ECO:0000313" key="8">
    <source>
        <dbReference type="Proteomes" id="UP000697127"/>
    </source>
</evidence>
<feature type="non-terminal residue" evidence="7">
    <location>
        <position position="311"/>
    </location>
</feature>
<dbReference type="CDD" id="cd00067">
    <property type="entry name" value="GAL4"/>
    <property type="match status" value="1"/>
</dbReference>
<evidence type="ECO:0000256" key="4">
    <source>
        <dbReference type="ARBA" id="ARBA00023242"/>
    </source>
</evidence>
<protein>
    <submittedName>
        <fullName evidence="7">CCR4-NOT transcription complex subunit 10</fullName>
    </submittedName>
</protein>
<evidence type="ECO:0000256" key="3">
    <source>
        <dbReference type="ARBA" id="ARBA00023163"/>
    </source>
</evidence>
<dbReference type="SMART" id="SM00066">
    <property type="entry name" value="GAL4"/>
    <property type="match status" value="1"/>
</dbReference>
<keyword evidence="3" id="KW-0804">Transcription</keyword>
<dbReference type="InterPro" id="IPR036864">
    <property type="entry name" value="Zn2-C6_fun-type_DNA-bd_sf"/>
</dbReference>
<evidence type="ECO:0000256" key="2">
    <source>
        <dbReference type="ARBA" id="ARBA00023015"/>
    </source>
</evidence>
<dbReference type="Pfam" id="PF00172">
    <property type="entry name" value="Zn_clus"/>
    <property type="match status" value="1"/>
</dbReference>
<proteinExistence type="predicted"/>
<dbReference type="Gene3D" id="4.10.240.10">
    <property type="entry name" value="Zn(2)-C6 fungal-type DNA-binding domain"/>
    <property type="match status" value="1"/>
</dbReference>
<name>A0A9P7BHQ1_9ASCO</name>
<feature type="domain" description="Zn(2)-C6 fungal-type" evidence="6">
    <location>
        <begin position="24"/>
        <end position="56"/>
    </location>
</feature>
<dbReference type="GO" id="GO:0001080">
    <property type="term" value="P:nitrogen catabolite activation of transcription from RNA polymerase II promoter"/>
    <property type="evidence" value="ECO:0007669"/>
    <property type="project" value="TreeGrafter"/>
</dbReference>
<keyword evidence="2" id="KW-0805">Transcription regulation</keyword>
<reference evidence="7" key="1">
    <citation type="submission" date="2020-11" db="EMBL/GenBank/DDBJ databases">
        <title>Kefir isolates.</title>
        <authorList>
            <person name="Marcisauskas S."/>
            <person name="Kim Y."/>
            <person name="Blasche S."/>
        </authorList>
    </citation>
    <scope>NUCLEOTIDE SEQUENCE</scope>
    <source>
        <strain evidence="7">Olga-1</strain>
    </source>
</reference>
<dbReference type="GO" id="GO:0005634">
    <property type="term" value="C:nucleus"/>
    <property type="evidence" value="ECO:0007669"/>
    <property type="project" value="TreeGrafter"/>
</dbReference>
<dbReference type="SUPFAM" id="SSF57701">
    <property type="entry name" value="Zn2/Cys6 DNA-binding domain"/>
    <property type="match status" value="1"/>
</dbReference>
<accession>A0A9P7BHQ1</accession>
<organism evidence="7 8">
    <name type="scientific">Pichia californica</name>
    <dbReference type="NCBI Taxonomy" id="460514"/>
    <lineage>
        <taxon>Eukaryota</taxon>
        <taxon>Fungi</taxon>
        <taxon>Dikarya</taxon>
        <taxon>Ascomycota</taxon>
        <taxon>Saccharomycotina</taxon>
        <taxon>Pichiomycetes</taxon>
        <taxon>Pichiales</taxon>
        <taxon>Pichiaceae</taxon>
        <taxon>Pichia</taxon>
    </lineage>
</organism>
<dbReference type="PANTHER" id="PTHR31668">
    <property type="entry name" value="GLUCOSE TRANSPORT TRANSCRIPTION REGULATOR RGT1-RELATED-RELATED"/>
    <property type="match status" value="1"/>
</dbReference>
<dbReference type="InterPro" id="IPR001138">
    <property type="entry name" value="Zn2Cys6_DnaBD"/>
</dbReference>
<dbReference type="AlphaFoldDB" id="A0A9P7BHQ1"/>
<dbReference type="PROSITE" id="PS00463">
    <property type="entry name" value="ZN2_CY6_FUNGAL_1"/>
    <property type="match status" value="1"/>
</dbReference>
<comment type="caution">
    <text evidence="7">The sequence shown here is derived from an EMBL/GenBank/DDBJ whole genome shotgun (WGS) entry which is preliminary data.</text>
</comment>
<dbReference type="Proteomes" id="UP000697127">
    <property type="component" value="Unassembled WGS sequence"/>
</dbReference>
<dbReference type="PANTHER" id="PTHR31668:SF4">
    <property type="entry name" value="TRANSCRIPTIONAL ACTIVATOR PROTEIN DAL81"/>
    <property type="match status" value="1"/>
</dbReference>
<feature type="compositionally biased region" description="Low complexity" evidence="5">
    <location>
        <begin position="107"/>
        <end position="138"/>
    </location>
</feature>
<evidence type="ECO:0000256" key="1">
    <source>
        <dbReference type="ARBA" id="ARBA00022833"/>
    </source>
</evidence>
<dbReference type="PROSITE" id="PS50048">
    <property type="entry name" value="ZN2_CY6_FUNGAL_2"/>
    <property type="match status" value="1"/>
</dbReference>
<evidence type="ECO:0000259" key="6">
    <source>
        <dbReference type="PROSITE" id="PS50048"/>
    </source>
</evidence>
<dbReference type="GO" id="GO:0000981">
    <property type="term" value="F:DNA-binding transcription factor activity, RNA polymerase II-specific"/>
    <property type="evidence" value="ECO:0007669"/>
    <property type="project" value="InterPro"/>
</dbReference>